<dbReference type="Pfam" id="PF00106">
    <property type="entry name" value="adh_short"/>
    <property type="match status" value="1"/>
</dbReference>
<dbReference type="InterPro" id="IPR051911">
    <property type="entry name" value="SDR_oxidoreductase"/>
</dbReference>
<feature type="domain" description="Ketoreductase" evidence="4">
    <location>
        <begin position="7"/>
        <end position="188"/>
    </location>
</feature>
<dbReference type="PANTHER" id="PTHR43976:SF16">
    <property type="entry name" value="SHORT-CHAIN DEHYDROGENASE_REDUCTASE FAMILY PROTEIN"/>
    <property type="match status" value="1"/>
</dbReference>
<name>A0ABY0C0B9_9GAMM</name>
<dbReference type="Gene3D" id="3.40.50.720">
    <property type="entry name" value="NAD(P)-binding Rossmann-like Domain"/>
    <property type="match status" value="1"/>
</dbReference>
<organism evidence="5 6">
    <name type="scientific">Aliidiomarina sedimenti</name>
    <dbReference type="NCBI Taxonomy" id="1933879"/>
    <lineage>
        <taxon>Bacteria</taxon>
        <taxon>Pseudomonadati</taxon>
        <taxon>Pseudomonadota</taxon>
        <taxon>Gammaproteobacteria</taxon>
        <taxon>Alteromonadales</taxon>
        <taxon>Idiomarinaceae</taxon>
        <taxon>Aliidiomarina</taxon>
    </lineage>
</organism>
<dbReference type="NCBIfam" id="NF006114">
    <property type="entry name" value="PRK08263.1"/>
    <property type="match status" value="1"/>
</dbReference>
<dbReference type="RefSeq" id="WP_126788801.1">
    <property type="nucleotide sequence ID" value="NZ_PIPN01000002.1"/>
</dbReference>
<reference evidence="5 6" key="1">
    <citation type="journal article" date="2018" name="Front. Microbiol.">
        <title>Genome-Based Analysis Reveals the Taxonomy and Diversity of the Family Idiomarinaceae.</title>
        <authorList>
            <person name="Liu Y."/>
            <person name="Lai Q."/>
            <person name="Shao Z."/>
        </authorList>
    </citation>
    <scope>NUCLEOTIDE SEQUENCE [LARGE SCALE GENOMIC DNA]</scope>
    <source>
        <strain evidence="5 6">GBSy1</strain>
    </source>
</reference>
<dbReference type="NCBIfam" id="NF004824">
    <property type="entry name" value="PRK06180.1"/>
    <property type="match status" value="1"/>
</dbReference>
<dbReference type="PRINTS" id="PR00081">
    <property type="entry name" value="GDHRDH"/>
</dbReference>
<evidence type="ECO:0000259" key="4">
    <source>
        <dbReference type="SMART" id="SM00822"/>
    </source>
</evidence>
<proteinExistence type="inferred from homology"/>
<dbReference type="EMBL" id="PIPN01000002">
    <property type="protein sequence ID" value="RUO30825.1"/>
    <property type="molecule type" value="Genomic_DNA"/>
</dbReference>
<comment type="caution">
    <text evidence="5">The sequence shown here is derived from an EMBL/GenBank/DDBJ whole genome shotgun (WGS) entry which is preliminary data.</text>
</comment>
<dbReference type="SUPFAM" id="SSF51735">
    <property type="entry name" value="NAD(P)-binding Rossmann-fold domains"/>
    <property type="match status" value="1"/>
</dbReference>
<evidence type="ECO:0000313" key="6">
    <source>
        <dbReference type="Proteomes" id="UP000287410"/>
    </source>
</evidence>
<dbReference type="Proteomes" id="UP000287410">
    <property type="component" value="Unassembled WGS sequence"/>
</dbReference>
<dbReference type="PRINTS" id="PR00080">
    <property type="entry name" value="SDRFAMILY"/>
</dbReference>
<dbReference type="InterPro" id="IPR020904">
    <property type="entry name" value="Sc_DH/Rdtase_CS"/>
</dbReference>
<dbReference type="InterPro" id="IPR057326">
    <property type="entry name" value="KR_dom"/>
</dbReference>
<accession>A0ABY0C0B9</accession>
<dbReference type="PANTHER" id="PTHR43976">
    <property type="entry name" value="SHORT CHAIN DEHYDROGENASE"/>
    <property type="match status" value="1"/>
</dbReference>
<evidence type="ECO:0000256" key="2">
    <source>
        <dbReference type="ARBA" id="ARBA00023002"/>
    </source>
</evidence>
<keyword evidence="6" id="KW-1185">Reference proteome</keyword>
<dbReference type="SMART" id="SM00822">
    <property type="entry name" value="PKS_KR"/>
    <property type="match status" value="1"/>
</dbReference>
<dbReference type="InterPro" id="IPR036291">
    <property type="entry name" value="NAD(P)-bd_dom_sf"/>
</dbReference>
<dbReference type="InterPro" id="IPR002347">
    <property type="entry name" value="SDR_fam"/>
</dbReference>
<dbReference type="CDD" id="cd05374">
    <property type="entry name" value="17beta-HSD-like_SDR_c"/>
    <property type="match status" value="1"/>
</dbReference>
<gene>
    <name evidence="5" type="ORF">CWE12_06195</name>
</gene>
<dbReference type="PROSITE" id="PS00061">
    <property type="entry name" value="ADH_SHORT"/>
    <property type="match status" value="1"/>
</dbReference>
<evidence type="ECO:0000256" key="1">
    <source>
        <dbReference type="ARBA" id="ARBA00006484"/>
    </source>
</evidence>
<keyword evidence="2" id="KW-0560">Oxidoreductase</keyword>
<sequence length="281" mass="30325">MANQQIKTWFITGAARGLGFQVATSAAAAGDNIVVTGRNIETLRAAYSAYGDNVLLLELDVCHHDQVEACVKQAADHFGRIDVVVNNAGYGQLGIFEEIAAPKVEMQFNTNVFGLMAVTRAVLPYMRQQKAGHIINLSSIGGVAGFDGASVYCATKFAVEGFSESLALEVKQFGIGVTIVEPGFFRTDFLDPSSVSYGDTKLEDYQAYSEQVIGSYQSHNHQQAGDPVKFGQVIVKLANEAKPPLHFVAGSDAIELVGKAYQGRLKELIDWAHLSTTTDIE</sequence>
<evidence type="ECO:0000313" key="5">
    <source>
        <dbReference type="EMBL" id="RUO30825.1"/>
    </source>
</evidence>
<comment type="similarity">
    <text evidence="1 3">Belongs to the short-chain dehydrogenases/reductases (SDR) family.</text>
</comment>
<evidence type="ECO:0000256" key="3">
    <source>
        <dbReference type="RuleBase" id="RU000363"/>
    </source>
</evidence>
<protein>
    <submittedName>
        <fullName evidence="5">Short-chain dehydrogenase/reductase</fullName>
    </submittedName>
</protein>